<keyword evidence="2" id="KW-1185">Reference proteome</keyword>
<dbReference type="Gene3D" id="3.40.50.1820">
    <property type="entry name" value="alpha/beta hydrolase"/>
    <property type="match status" value="1"/>
</dbReference>
<dbReference type="InterPro" id="IPR012223">
    <property type="entry name" value="TEII"/>
</dbReference>
<organism evidence="1 2">
    <name type="scientific">Kibdelosporangium lantanae</name>
    <dbReference type="NCBI Taxonomy" id="1497396"/>
    <lineage>
        <taxon>Bacteria</taxon>
        <taxon>Bacillati</taxon>
        <taxon>Actinomycetota</taxon>
        <taxon>Actinomycetes</taxon>
        <taxon>Pseudonocardiales</taxon>
        <taxon>Pseudonocardiaceae</taxon>
        <taxon>Kibdelosporangium</taxon>
    </lineage>
</organism>
<protein>
    <submittedName>
        <fullName evidence="1">Thioesterase II family protein</fullName>
    </submittedName>
</protein>
<reference evidence="2" key="1">
    <citation type="journal article" date="2019" name="Int. J. Syst. Evol. Microbiol.">
        <title>The Global Catalogue of Microorganisms (GCM) 10K type strain sequencing project: providing services to taxonomists for standard genome sequencing and annotation.</title>
        <authorList>
            <consortium name="The Broad Institute Genomics Platform"/>
            <consortium name="The Broad Institute Genome Sequencing Center for Infectious Disease"/>
            <person name="Wu L."/>
            <person name="Ma J."/>
        </authorList>
    </citation>
    <scope>NUCLEOTIDE SEQUENCE [LARGE SCALE GENOMIC DNA]</scope>
    <source>
        <strain evidence="2">JCM 31486</strain>
    </source>
</reference>
<sequence>SPGPPLPCPISVFGGEWDPTVHTGQLDGWKRHTTADCGVRVFPGGHFFLADNRSLVARALRKDLSR</sequence>
<evidence type="ECO:0000313" key="1">
    <source>
        <dbReference type="EMBL" id="MFD1050559.1"/>
    </source>
</evidence>
<accession>A0ABW3MMR2</accession>
<evidence type="ECO:0000313" key="2">
    <source>
        <dbReference type="Proteomes" id="UP001597045"/>
    </source>
</evidence>
<comment type="caution">
    <text evidence="1">The sequence shown here is derived from an EMBL/GenBank/DDBJ whole genome shotgun (WGS) entry which is preliminary data.</text>
</comment>
<gene>
    <name evidence="1" type="ORF">ACFQ1S_36050</name>
</gene>
<dbReference type="SUPFAM" id="SSF53474">
    <property type="entry name" value="alpha/beta-Hydrolases"/>
    <property type="match status" value="1"/>
</dbReference>
<name>A0ABW3MMR2_9PSEU</name>
<dbReference type="EMBL" id="JBHTIS010002927">
    <property type="protein sequence ID" value="MFD1050559.1"/>
    <property type="molecule type" value="Genomic_DNA"/>
</dbReference>
<feature type="non-terminal residue" evidence="1">
    <location>
        <position position="1"/>
    </location>
</feature>
<proteinExistence type="predicted"/>
<dbReference type="InterPro" id="IPR029058">
    <property type="entry name" value="AB_hydrolase_fold"/>
</dbReference>
<dbReference type="PANTHER" id="PTHR11487">
    <property type="entry name" value="THIOESTERASE"/>
    <property type="match status" value="1"/>
</dbReference>
<dbReference type="Proteomes" id="UP001597045">
    <property type="component" value="Unassembled WGS sequence"/>
</dbReference>
<dbReference type="PANTHER" id="PTHR11487:SF0">
    <property type="entry name" value="S-ACYL FATTY ACID SYNTHASE THIOESTERASE, MEDIUM CHAIN"/>
    <property type="match status" value="1"/>
</dbReference>